<keyword evidence="2" id="KW-1185">Reference proteome</keyword>
<name>A0A9F7R6M1_ICTPU</name>
<proteinExistence type="predicted"/>
<accession>A0A9F7R6M1</accession>
<dbReference type="AlphaFoldDB" id="A0A9F7R6M1"/>
<feature type="region of interest" description="Disordered" evidence="1">
    <location>
        <begin position="1"/>
        <end position="91"/>
    </location>
</feature>
<gene>
    <name evidence="3" type="primary">LOC124627703</name>
</gene>
<dbReference type="OrthoDB" id="10255048at2759"/>
<reference evidence="2" key="1">
    <citation type="journal article" date="2016" name="Nat. Commun.">
        <title>The channel catfish genome sequence provides insights into the evolution of scale formation in teleosts.</title>
        <authorList>
            <person name="Liu Z."/>
            <person name="Liu S."/>
            <person name="Yao J."/>
            <person name="Bao L."/>
            <person name="Zhang J."/>
            <person name="Li Y."/>
            <person name="Jiang C."/>
            <person name="Sun L."/>
            <person name="Wang R."/>
            <person name="Zhang Y."/>
            <person name="Zhou T."/>
            <person name="Zeng Q."/>
            <person name="Fu Q."/>
            <person name="Gao S."/>
            <person name="Li N."/>
            <person name="Koren S."/>
            <person name="Jiang Y."/>
            <person name="Zimin A."/>
            <person name="Xu P."/>
            <person name="Phillippy A.M."/>
            <person name="Geng X."/>
            <person name="Song L."/>
            <person name="Sun F."/>
            <person name="Li C."/>
            <person name="Wang X."/>
            <person name="Chen A."/>
            <person name="Jin Y."/>
            <person name="Yuan Z."/>
            <person name="Yang Y."/>
            <person name="Tan S."/>
            <person name="Peatman E."/>
            <person name="Lu J."/>
            <person name="Qin Z."/>
            <person name="Dunham R."/>
            <person name="Li Z."/>
            <person name="Sonstegard T."/>
            <person name="Feng J."/>
            <person name="Danzmann R.G."/>
            <person name="Schroeder S."/>
            <person name="Scheffler B."/>
            <person name="Duke M.V."/>
            <person name="Ballard L."/>
            <person name="Kucuktas H."/>
            <person name="Kaltenboeck L."/>
            <person name="Liu H."/>
            <person name="Armbruster J."/>
            <person name="Xie Y."/>
            <person name="Kirby M.L."/>
            <person name="Tian Y."/>
            <person name="Flanagan M.E."/>
            <person name="Mu W."/>
            <person name="Waldbieser G.C."/>
        </authorList>
    </citation>
    <scope>NUCLEOTIDE SEQUENCE [LARGE SCALE GENOMIC DNA]</scope>
    <source>
        <strain evidence="2">SDA103</strain>
    </source>
</reference>
<reference evidence="3" key="2">
    <citation type="submission" date="2025-08" db="UniProtKB">
        <authorList>
            <consortium name="RefSeq"/>
        </authorList>
    </citation>
    <scope>IDENTIFICATION</scope>
    <source>
        <tissue evidence="3">Blood</tissue>
    </source>
</reference>
<protein>
    <submittedName>
        <fullName evidence="3">Uncharacterized protein LOC124627703</fullName>
    </submittedName>
</protein>
<feature type="region of interest" description="Disordered" evidence="1">
    <location>
        <begin position="285"/>
        <end position="329"/>
    </location>
</feature>
<dbReference type="GeneID" id="124627703"/>
<evidence type="ECO:0000313" key="2">
    <source>
        <dbReference type="Proteomes" id="UP000221080"/>
    </source>
</evidence>
<evidence type="ECO:0000256" key="1">
    <source>
        <dbReference type="SAM" id="MobiDB-lite"/>
    </source>
</evidence>
<feature type="compositionally biased region" description="Polar residues" evidence="1">
    <location>
        <begin position="48"/>
        <end position="60"/>
    </location>
</feature>
<dbReference type="RefSeq" id="XP_053535020.1">
    <property type="nucleotide sequence ID" value="XM_053679045.1"/>
</dbReference>
<organism evidence="2 3">
    <name type="scientific">Ictalurus punctatus</name>
    <name type="common">Channel catfish</name>
    <name type="synonym">Silurus punctatus</name>
    <dbReference type="NCBI Taxonomy" id="7998"/>
    <lineage>
        <taxon>Eukaryota</taxon>
        <taxon>Metazoa</taxon>
        <taxon>Chordata</taxon>
        <taxon>Craniata</taxon>
        <taxon>Vertebrata</taxon>
        <taxon>Euteleostomi</taxon>
        <taxon>Actinopterygii</taxon>
        <taxon>Neopterygii</taxon>
        <taxon>Teleostei</taxon>
        <taxon>Ostariophysi</taxon>
        <taxon>Siluriformes</taxon>
        <taxon>Ictaluridae</taxon>
        <taxon>Ictalurus</taxon>
    </lineage>
</organism>
<sequence length="379" mass="40725">MGNESSSAGLPEGATDNVVLFPPQEAASDSTHEAEVHSEKVSPEAEKSTSGNNGVVQTEVLSPLHSLTPVAEADTHTHEDGSGKEEELEFPHDLLPSIDLSTELNFTWGASLSSKPGEKGDPLLGDVQYYMEASPPLVAIVMSQDGEAVSTDSSSVPQLQSAGMIQENAPSHQSSATLVDRELQEAFKECEEQIASFGMSSHSITSCSTDQTDSCLSEAVSATDNEKLKSTSIKEDPMSLSISLAESQKGCDQSCHGNLGAQTTDLGSCTEETVFSFRDYILGKTQPEHARTEDPKEHSEKLNTEPKEEFHKEPERETNIDKTKSENGLNKIYEIQEVSEGVSLVVSKDCLNEEGKSITGSSYPTGEYTCPHTGPSAEY</sequence>
<feature type="compositionally biased region" description="Basic and acidic residues" evidence="1">
    <location>
        <begin position="73"/>
        <end position="91"/>
    </location>
</feature>
<evidence type="ECO:0000313" key="3">
    <source>
        <dbReference type="RefSeq" id="XP_053535020.1"/>
    </source>
</evidence>
<dbReference type="KEGG" id="ipu:124627703"/>
<feature type="compositionally biased region" description="Basic and acidic residues" evidence="1">
    <location>
        <begin position="286"/>
        <end position="325"/>
    </location>
</feature>
<feature type="region of interest" description="Disordered" evidence="1">
    <location>
        <begin position="355"/>
        <end position="379"/>
    </location>
</feature>
<dbReference type="Proteomes" id="UP000221080">
    <property type="component" value="Chromosome 3"/>
</dbReference>
<feature type="compositionally biased region" description="Basic and acidic residues" evidence="1">
    <location>
        <begin position="30"/>
        <end position="47"/>
    </location>
</feature>